<feature type="domain" description="Glycoside hydrolase family 20 catalytic" evidence="9">
    <location>
        <begin position="266"/>
        <end position="610"/>
    </location>
</feature>
<accession>A0A0P1FW94</accession>
<dbReference type="PANTHER" id="PTHR22600:SF57">
    <property type="entry name" value="BETA-N-ACETYLHEXOSAMINIDASE"/>
    <property type="match status" value="1"/>
</dbReference>
<evidence type="ECO:0000256" key="8">
    <source>
        <dbReference type="PIRSR" id="PIRSR625705-1"/>
    </source>
</evidence>
<evidence type="ECO:0000256" key="1">
    <source>
        <dbReference type="ARBA" id="ARBA00001231"/>
    </source>
</evidence>
<evidence type="ECO:0000256" key="5">
    <source>
        <dbReference type="ARBA" id="ARBA00023295"/>
    </source>
</evidence>
<dbReference type="Gene3D" id="3.30.379.10">
    <property type="entry name" value="Chitobiase/beta-hexosaminidase domain 2-like"/>
    <property type="match status" value="1"/>
</dbReference>
<dbReference type="InterPro" id="IPR015883">
    <property type="entry name" value="Glyco_hydro_20_cat"/>
</dbReference>
<dbReference type="Pfam" id="PF02838">
    <property type="entry name" value="Glyco_hydro_20b"/>
    <property type="match status" value="1"/>
</dbReference>
<dbReference type="EC" id="3.2.1.52" evidence="3"/>
<feature type="domain" description="Beta-hexosaminidase bacterial type N-terminal" evidence="10">
    <location>
        <begin position="133"/>
        <end position="241"/>
    </location>
</feature>
<comment type="catalytic activity">
    <reaction evidence="1">
        <text>Hydrolysis of terminal non-reducing N-acetyl-D-hexosamine residues in N-acetyl-beta-D-hexosaminides.</text>
        <dbReference type="EC" id="3.2.1.52"/>
    </reaction>
</comment>
<dbReference type="InterPro" id="IPR025705">
    <property type="entry name" value="Beta_hexosaminidase_sua/sub"/>
</dbReference>
<dbReference type="CDD" id="cd06563">
    <property type="entry name" value="GH20_chitobiase-like"/>
    <property type="match status" value="1"/>
</dbReference>
<proteinExistence type="inferred from homology"/>
<protein>
    <recommendedName>
        <fullName evidence="3">beta-N-acetylhexosaminidase</fullName>
        <ecNumber evidence="3">3.2.1.52</ecNumber>
    </recommendedName>
    <alternativeName>
        <fullName evidence="6">Beta-N-acetylhexosaminidase</fullName>
    </alternativeName>
    <alternativeName>
        <fullName evidence="7">N-acetyl-beta-glucosaminidase</fullName>
    </alternativeName>
</protein>
<feature type="active site" description="Proton donor" evidence="8">
    <location>
        <position position="440"/>
    </location>
</feature>
<evidence type="ECO:0000259" key="10">
    <source>
        <dbReference type="Pfam" id="PF02838"/>
    </source>
</evidence>
<dbReference type="GO" id="GO:0016020">
    <property type="term" value="C:membrane"/>
    <property type="evidence" value="ECO:0007669"/>
    <property type="project" value="TreeGrafter"/>
</dbReference>
<evidence type="ECO:0000313" key="12">
    <source>
        <dbReference type="EMBL" id="CUH73215.1"/>
    </source>
</evidence>
<dbReference type="SUPFAM" id="SSF51445">
    <property type="entry name" value="(Trans)glycosidases"/>
    <property type="match status" value="1"/>
</dbReference>
<dbReference type="PANTHER" id="PTHR22600">
    <property type="entry name" value="BETA-HEXOSAMINIDASE"/>
    <property type="match status" value="1"/>
</dbReference>
<dbReference type="SUPFAM" id="SSF55545">
    <property type="entry name" value="beta-N-acetylhexosaminidase-like domain"/>
    <property type="match status" value="1"/>
</dbReference>
<evidence type="ECO:0000313" key="14">
    <source>
        <dbReference type="Proteomes" id="UP000051887"/>
    </source>
</evidence>
<dbReference type="GO" id="GO:0030203">
    <property type="term" value="P:glycosaminoglycan metabolic process"/>
    <property type="evidence" value="ECO:0007669"/>
    <property type="project" value="TreeGrafter"/>
</dbReference>
<evidence type="ECO:0000256" key="6">
    <source>
        <dbReference type="ARBA" id="ARBA00030512"/>
    </source>
</evidence>
<keyword evidence="5 12" id="KW-0326">Glycosidase</keyword>
<dbReference type="InterPro" id="IPR017853">
    <property type="entry name" value="GH"/>
</dbReference>
<dbReference type="InterPro" id="IPR015882">
    <property type="entry name" value="HEX_bac_N"/>
</dbReference>
<dbReference type="EMBL" id="CYSC01000037">
    <property type="protein sequence ID" value="CUH73215.1"/>
    <property type="molecule type" value="Genomic_DNA"/>
</dbReference>
<evidence type="ECO:0000313" key="11">
    <source>
        <dbReference type="EMBL" id="CUH70150.1"/>
    </source>
</evidence>
<dbReference type="PRINTS" id="PR00738">
    <property type="entry name" value="GLHYDRLASE20"/>
</dbReference>
<gene>
    <name evidence="12" type="primary">exo I</name>
    <name evidence="11" type="ORF">TL5118_04125</name>
    <name evidence="12" type="ORF">TL5120_03022</name>
</gene>
<dbReference type="AlphaFoldDB" id="A0A0P1FW94"/>
<evidence type="ECO:0000256" key="2">
    <source>
        <dbReference type="ARBA" id="ARBA00006285"/>
    </source>
</evidence>
<dbReference type="EMBL" id="CYSB01000047">
    <property type="protein sequence ID" value="CUH70150.1"/>
    <property type="molecule type" value="Genomic_DNA"/>
</dbReference>
<evidence type="ECO:0000256" key="4">
    <source>
        <dbReference type="ARBA" id="ARBA00022801"/>
    </source>
</evidence>
<evidence type="ECO:0000256" key="3">
    <source>
        <dbReference type="ARBA" id="ARBA00012663"/>
    </source>
</evidence>
<dbReference type="InterPro" id="IPR029018">
    <property type="entry name" value="Hex-like_dom2"/>
</dbReference>
<dbReference type="Gene3D" id="3.20.20.80">
    <property type="entry name" value="Glycosidases"/>
    <property type="match status" value="1"/>
</dbReference>
<dbReference type="Proteomes" id="UP000051086">
    <property type="component" value="Unassembled WGS sequence"/>
</dbReference>
<name>A0A0P1FW94_9RHOB</name>
<evidence type="ECO:0000313" key="13">
    <source>
        <dbReference type="Proteomes" id="UP000051086"/>
    </source>
</evidence>
<comment type="similarity">
    <text evidence="2">Belongs to the glycosyl hydrolase 20 family.</text>
</comment>
<dbReference type="GO" id="GO:0005975">
    <property type="term" value="P:carbohydrate metabolic process"/>
    <property type="evidence" value="ECO:0007669"/>
    <property type="project" value="InterPro"/>
</dbReference>
<evidence type="ECO:0000256" key="7">
    <source>
        <dbReference type="ARBA" id="ARBA00033000"/>
    </source>
</evidence>
<reference evidence="12 14" key="2">
    <citation type="submission" date="2015-09" db="EMBL/GenBank/DDBJ databases">
        <authorList>
            <consortium name="Swine Surveillance"/>
        </authorList>
    </citation>
    <scope>NUCLEOTIDE SEQUENCE [LARGE SCALE GENOMIC DNA]</scope>
    <source>
        <strain evidence="12 14">5120</strain>
    </source>
</reference>
<dbReference type="Proteomes" id="UP000051887">
    <property type="component" value="Unassembled WGS sequence"/>
</dbReference>
<reference evidence="11 13" key="1">
    <citation type="submission" date="2015-09" db="EMBL/GenBank/DDBJ databases">
        <authorList>
            <person name="Rodrigo-Torres L."/>
            <person name="Arahal D.R."/>
        </authorList>
    </citation>
    <scope>NUCLEOTIDE SEQUENCE [LARGE SCALE GENOMIC DNA]</scope>
    <source>
        <strain evidence="11 13">CECT 5118</strain>
    </source>
</reference>
<dbReference type="GO" id="GO:0004563">
    <property type="term" value="F:beta-N-acetylhexosaminidase activity"/>
    <property type="evidence" value="ECO:0007669"/>
    <property type="project" value="UniProtKB-EC"/>
</dbReference>
<sequence>MADYHLDTLWRPEQGEHGAMEFVLTNLSDAPLRDFSLYFGAITRTELPSDAVGGQLLRRQANYHEYRATDVELAPGQRWHLTERSLTRRALHSNEGPKSAGLLLAEERAAVFAADLQAAQPLAADPVADRHAGVLPQPQQIEVTQYWSTPPAHLLVTGDLALQREAAKVTALTRRLHPLTPNPFVLAAPEGTVTVSAQRADLPLDGHRLEFAETGVQISHGAGAGLFYALVTLAQLHCHAHQSGGTSGATYGFPLQGVIEDAPRHGWRGAHLDVSRQFYKLGKVLRYVDLMAWHKMNRFHWHLTDDEGWRLEIKAYPQLTEVAAATGHDLPVLPQLGASEEGQAGYYTQDQVRGVIAHAGALGIEVMPEIDLPGHCACVIGALPELVDSEETPASYHSIQGFANNALNPAMESSYVLAERILSEVCDLFPFEAVHVGGDEVADDAWMKSPKAQAMMKETGLKGTFELQAHFLRHLQQFLAARGKKIAGWEEMAHGGGVDRENCLLFAWTTVEKTAELAEAGYDVISTPGQAYYLDMAQSDAWYEPGASWAGFTPVSKTYAFEALNDSAALAEHLKGVQACVWSEHLTTMERVNHQVFPRLSAIAEAGWTAAAQKDFTRFEALSGLMPRL</sequence>
<organism evidence="12 14">
    <name type="scientific">Thalassovita autumnalis</name>
    <dbReference type="NCBI Taxonomy" id="2072972"/>
    <lineage>
        <taxon>Bacteria</taxon>
        <taxon>Pseudomonadati</taxon>
        <taxon>Pseudomonadota</taxon>
        <taxon>Alphaproteobacteria</taxon>
        <taxon>Rhodobacterales</taxon>
        <taxon>Roseobacteraceae</taxon>
        <taxon>Thalassovita</taxon>
    </lineage>
</organism>
<dbReference type="Pfam" id="PF00728">
    <property type="entry name" value="Glyco_hydro_20"/>
    <property type="match status" value="1"/>
</dbReference>
<dbReference type="RefSeq" id="WP_058244374.1">
    <property type="nucleotide sequence ID" value="NZ_CYSB01000047.1"/>
</dbReference>
<keyword evidence="4 12" id="KW-0378">Hydrolase</keyword>
<evidence type="ECO:0000259" key="9">
    <source>
        <dbReference type="Pfam" id="PF00728"/>
    </source>
</evidence>
<keyword evidence="13" id="KW-1185">Reference proteome</keyword>